<gene>
    <name evidence="1" type="ORF">NQ314_011873</name>
</gene>
<dbReference type="EMBL" id="JANEYF010003318">
    <property type="protein sequence ID" value="KAJ8937483.1"/>
    <property type="molecule type" value="Genomic_DNA"/>
</dbReference>
<dbReference type="AlphaFoldDB" id="A0AAV8XFQ6"/>
<dbReference type="Proteomes" id="UP001162156">
    <property type="component" value="Unassembled WGS sequence"/>
</dbReference>
<reference evidence="1" key="1">
    <citation type="journal article" date="2023" name="Insect Mol. Biol.">
        <title>Genome sequencing provides insights into the evolution of gene families encoding plant cell wall-degrading enzymes in longhorned beetles.</title>
        <authorList>
            <person name="Shin N.R."/>
            <person name="Okamura Y."/>
            <person name="Kirsch R."/>
            <person name="Pauchet Y."/>
        </authorList>
    </citation>
    <scope>NUCLEOTIDE SEQUENCE</scope>
    <source>
        <strain evidence="1">RBIC_L_NR</strain>
    </source>
</reference>
<evidence type="ECO:0000313" key="2">
    <source>
        <dbReference type="Proteomes" id="UP001162156"/>
    </source>
</evidence>
<sequence length="114" mass="13321">MAVFGKQNVRELTFFMPIFNKSQKLLIGQRKKLYNNLQKKFKYEQFGVESYTLKAARAFVSRISGSRVKFKISYKRVDIFKVYGRGSTLIGGSFWFIKIGKIYVKIELSTIFPL</sequence>
<keyword evidence="2" id="KW-1185">Reference proteome</keyword>
<accession>A0AAV8XFQ6</accession>
<name>A0AAV8XFQ6_9CUCU</name>
<comment type="caution">
    <text evidence="1">The sequence shown here is derived from an EMBL/GenBank/DDBJ whole genome shotgun (WGS) entry which is preliminary data.</text>
</comment>
<evidence type="ECO:0008006" key="3">
    <source>
        <dbReference type="Google" id="ProtNLM"/>
    </source>
</evidence>
<evidence type="ECO:0000313" key="1">
    <source>
        <dbReference type="EMBL" id="KAJ8937483.1"/>
    </source>
</evidence>
<organism evidence="1 2">
    <name type="scientific">Rhamnusium bicolor</name>
    <dbReference type="NCBI Taxonomy" id="1586634"/>
    <lineage>
        <taxon>Eukaryota</taxon>
        <taxon>Metazoa</taxon>
        <taxon>Ecdysozoa</taxon>
        <taxon>Arthropoda</taxon>
        <taxon>Hexapoda</taxon>
        <taxon>Insecta</taxon>
        <taxon>Pterygota</taxon>
        <taxon>Neoptera</taxon>
        <taxon>Endopterygota</taxon>
        <taxon>Coleoptera</taxon>
        <taxon>Polyphaga</taxon>
        <taxon>Cucujiformia</taxon>
        <taxon>Chrysomeloidea</taxon>
        <taxon>Cerambycidae</taxon>
        <taxon>Lepturinae</taxon>
        <taxon>Rhagiini</taxon>
        <taxon>Rhamnusium</taxon>
    </lineage>
</organism>
<proteinExistence type="predicted"/>
<protein>
    <recommendedName>
        <fullName evidence="3">Ribosomal protein S3</fullName>
    </recommendedName>
</protein>